<organism evidence="1">
    <name type="scientific">uncultured Caudovirales phage</name>
    <dbReference type="NCBI Taxonomy" id="2100421"/>
    <lineage>
        <taxon>Viruses</taxon>
        <taxon>Duplodnaviria</taxon>
        <taxon>Heunggongvirae</taxon>
        <taxon>Uroviricota</taxon>
        <taxon>Caudoviricetes</taxon>
        <taxon>Peduoviridae</taxon>
        <taxon>Maltschvirus</taxon>
        <taxon>Maltschvirus maltsch</taxon>
    </lineage>
</organism>
<dbReference type="EMBL" id="LR797178">
    <property type="protein sequence ID" value="CAB4191764.1"/>
    <property type="molecule type" value="Genomic_DNA"/>
</dbReference>
<reference evidence="1" key="1">
    <citation type="submission" date="2020-05" db="EMBL/GenBank/DDBJ databases">
        <authorList>
            <person name="Chiriac C."/>
            <person name="Salcher M."/>
            <person name="Ghai R."/>
            <person name="Kavagutti S V."/>
        </authorList>
    </citation>
    <scope>NUCLEOTIDE SEQUENCE</scope>
</reference>
<sequence>MSAKMKTRIRCVVDIPVDAWSPTATFESLSETVKKEGRNILEKAIRGIGGSVFGEPKSVFVIIEEE</sequence>
<gene>
    <name evidence="1" type="ORF">UFOVP1229_128</name>
</gene>
<protein>
    <submittedName>
        <fullName evidence="1">Uncharacterized protein</fullName>
    </submittedName>
</protein>
<accession>A0A6J5RJ09</accession>
<evidence type="ECO:0000313" key="1">
    <source>
        <dbReference type="EMBL" id="CAB4191764.1"/>
    </source>
</evidence>
<proteinExistence type="predicted"/>
<name>A0A6J5RJ09_9CAUD</name>